<comment type="subcellular location">
    <subcellularLocation>
        <location evidence="1">Cell membrane</location>
        <topology evidence="1">Multi-pass membrane protein</topology>
    </subcellularLocation>
</comment>
<accession>A0A2T8FB42</accession>
<feature type="domain" description="MacB-like periplasmic core" evidence="9">
    <location>
        <begin position="497"/>
        <end position="694"/>
    </location>
</feature>
<dbReference type="InterPro" id="IPR025857">
    <property type="entry name" value="MacB_PCD"/>
</dbReference>
<protein>
    <submittedName>
        <fullName evidence="10">ABC transporter permease</fullName>
    </submittedName>
</protein>
<dbReference type="PRINTS" id="PR00173">
    <property type="entry name" value="EDTRNSPORT"/>
</dbReference>
<feature type="transmembrane region" description="Helical" evidence="7">
    <location>
        <begin position="443"/>
        <end position="468"/>
    </location>
</feature>
<evidence type="ECO:0000256" key="5">
    <source>
        <dbReference type="ARBA" id="ARBA00023136"/>
    </source>
</evidence>
<evidence type="ECO:0000256" key="6">
    <source>
        <dbReference type="ARBA" id="ARBA00038076"/>
    </source>
</evidence>
<dbReference type="PANTHER" id="PTHR30572:SF4">
    <property type="entry name" value="ABC TRANSPORTER PERMEASE YTRF"/>
    <property type="match status" value="1"/>
</dbReference>
<keyword evidence="2" id="KW-1003">Cell membrane</keyword>
<dbReference type="OrthoDB" id="9780560at2"/>
<keyword evidence="3 7" id="KW-0812">Transmembrane</keyword>
<feature type="transmembrane region" description="Helical" evidence="7">
    <location>
        <begin position="417"/>
        <end position="437"/>
    </location>
</feature>
<dbReference type="Pfam" id="PF02687">
    <property type="entry name" value="FtsX"/>
    <property type="match status" value="2"/>
</dbReference>
<feature type="transmembrane region" description="Helical" evidence="7">
    <location>
        <begin position="777"/>
        <end position="801"/>
    </location>
</feature>
<dbReference type="AlphaFoldDB" id="A0A2T8FB42"/>
<dbReference type="InterPro" id="IPR050250">
    <property type="entry name" value="Macrolide_Exporter_MacB"/>
</dbReference>
<proteinExistence type="inferred from homology"/>
<sequence length="850" mass="87923">MWRLTWRNLAARKVRLVMSTLAIVLGVAFLAGVLTFSHGLSATFDSIVKGSTPDGVVRPASSSAFDDGMAGVNVATLSPADVRALDALPETAEVAGNVDGFGMSLLDTDGKLVGGQGAPTIVTSHHEIENVLGEPTMTLSTGEWPDQPGEVTLDARSARIAGYELGEEVDMIAPTGVLRRQATLVGTADFYGGGTAGATLLIMSVEGAQQTFLGGRDAFTGASLTAAPGVTQQQLADAAQAVLPADFKALTGDKVIEESEDAIGEFLDIISTFLLVFAVIAVVVGAFIIVNTFSILVAQRMRDLALLRALGASRRQVSRSVLLEALVMSLVACVVGVLVGWGLALGLAALFRFVGLDIASSALVLTPGTVLVSFAVGVAVTMVAAYVPARRAGRVSPVAAMRDDVQVRGTSLHRRTVIGAAFLVLGAAAAAYGVAGAPGNDAAWIGAGALVWVLTVAAISSVIGRPVLLGCRALFRRLFGTPGLLASENALRDPRRTGATASALMIGLALVSTIGVLAGSFSKSVTDVVDEEFTSDFLVVGSTYQPFSTRIGDEMAAVDGVGVVSRQQNVGVGDASITSESSLVNAVDDAFHQIYELDMVAGRQHLDGHEVIIDADVAADRGLGVGDPMTLDFRAGAPQEVTVVGIFEPTLLTNPVTTHLSVVEAAGIQRQDSSLSINVASGADVAAVHATLDEVVADLPLVSVQDKAELADSIRGQVNQLLYMVYGLLALAIVIAVIGIINTLGLSVIERTRELGLLRAVGLTRPQLRRMVTLESVTIAVLGAVLGLVLGLVFGALLRYALRDDLTSLALPVGQLTGFLVLAVVVGVLAAILPAVRASRLDVLKAIATE</sequence>
<keyword evidence="11" id="KW-1185">Reference proteome</keyword>
<organism evidence="10 11">
    <name type="scientific">Nocardioides gansuensis</name>
    <dbReference type="NCBI Taxonomy" id="2138300"/>
    <lineage>
        <taxon>Bacteria</taxon>
        <taxon>Bacillati</taxon>
        <taxon>Actinomycetota</taxon>
        <taxon>Actinomycetes</taxon>
        <taxon>Propionibacteriales</taxon>
        <taxon>Nocardioidaceae</taxon>
        <taxon>Nocardioides</taxon>
    </lineage>
</organism>
<feature type="domain" description="MacB-like periplasmic core" evidence="9">
    <location>
        <begin position="17"/>
        <end position="241"/>
    </location>
</feature>
<dbReference type="InterPro" id="IPR003838">
    <property type="entry name" value="ABC3_permease_C"/>
</dbReference>
<dbReference type="Pfam" id="PF12704">
    <property type="entry name" value="MacB_PCD"/>
    <property type="match status" value="2"/>
</dbReference>
<dbReference type="PANTHER" id="PTHR30572">
    <property type="entry name" value="MEMBRANE COMPONENT OF TRANSPORTER-RELATED"/>
    <property type="match status" value="1"/>
</dbReference>
<comment type="similarity">
    <text evidence="6">Belongs to the ABC-4 integral membrane protein family.</text>
</comment>
<dbReference type="EMBL" id="QDGZ01000004">
    <property type="protein sequence ID" value="PVG82913.1"/>
    <property type="molecule type" value="Genomic_DNA"/>
</dbReference>
<feature type="domain" description="ABC3 transporter permease C-terminal" evidence="8">
    <location>
        <begin position="276"/>
        <end position="397"/>
    </location>
</feature>
<feature type="transmembrane region" description="Helical" evidence="7">
    <location>
        <begin position="723"/>
        <end position="749"/>
    </location>
</feature>
<keyword evidence="4 7" id="KW-1133">Transmembrane helix</keyword>
<gene>
    <name evidence="10" type="ORF">DDE18_11250</name>
</gene>
<evidence type="ECO:0000256" key="3">
    <source>
        <dbReference type="ARBA" id="ARBA00022692"/>
    </source>
</evidence>
<comment type="caution">
    <text evidence="10">The sequence shown here is derived from an EMBL/GenBank/DDBJ whole genome shotgun (WGS) entry which is preliminary data.</text>
</comment>
<evidence type="ECO:0000259" key="9">
    <source>
        <dbReference type="Pfam" id="PF12704"/>
    </source>
</evidence>
<feature type="domain" description="ABC3 transporter permease C-terminal" evidence="8">
    <location>
        <begin position="728"/>
        <end position="842"/>
    </location>
</feature>
<evidence type="ECO:0000313" key="11">
    <source>
        <dbReference type="Proteomes" id="UP000246018"/>
    </source>
</evidence>
<keyword evidence="5 7" id="KW-0472">Membrane</keyword>
<dbReference type="RefSeq" id="WP_116572344.1">
    <property type="nucleotide sequence ID" value="NZ_QDGZ01000004.1"/>
</dbReference>
<evidence type="ECO:0000256" key="7">
    <source>
        <dbReference type="SAM" id="Phobius"/>
    </source>
</evidence>
<feature type="transmembrane region" description="Helical" evidence="7">
    <location>
        <begin position="813"/>
        <end position="836"/>
    </location>
</feature>
<evidence type="ECO:0000256" key="4">
    <source>
        <dbReference type="ARBA" id="ARBA00022989"/>
    </source>
</evidence>
<evidence type="ECO:0000259" key="8">
    <source>
        <dbReference type="Pfam" id="PF02687"/>
    </source>
</evidence>
<dbReference type="Proteomes" id="UP000246018">
    <property type="component" value="Unassembled WGS sequence"/>
</dbReference>
<reference evidence="10 11" key="1">
    <citation type="submission" date="2018-04" db="EMBL/GenBank/DDBJ databases">
        <title>Genome of Nocardioides gansuensis WSJ-1.</title>
        <authorList>
            <person name="Wu S."/>
            <person name="Wang G."/>
        </authorList>
    </citation>
    <scope>NUCLEOTIDE SEQUENCE [LARGE SCALE GENOMIC DNA]</scope>
    <source>
        <strain evidence="10 11">WSJ-1</strain>
    </source>
</reference>
<evidence type="ECO:0000256" key="2">
    <source>
        <dbReference type="ARBA" id="ARBA00022475"/>
    </source>
</evidence>
<evidence type="ECO:0000256" key="1">
    <source>
        <dbReference type="ARBA" id="ARBA00004651"/>
    </source>
</evidence>
<feature type="transmembrane region" description="Helical" evidence="7">
    <location>
        <begin position="501"/>
        <end position="521"/>
    </location>
</feature>
<name>A0A2T8FB42_9ACTN</name>
<dbReference type="GO" id="GO:0005886">
    <property type="term" value="C:plasma membrane"/>
    <property type="evidence" value="ECO:0007669"/>
    <property type="project" value="UniProtKB-SubCell"/>
</dbReference>
<feature type="transmembrane region" description="Helical" evidence="7">
    <location>
        <begin position="273"/>
        <end position="298"/>
    </location>
</feature>
<feature type="transmembrane region" description="Helical" evidence="7">
    <location>
        <begin position="321"/>
        <end position="351"/>
    </location>
</feature>
<evidence type="ECO:0000313" key="10">
    <source>
        <dbReference type="EMBL" id="PVG82913.1"/>
    </source>
</evidence>
<dbReference type="GO" id="GO:0022857">
    <property type="term" value="F:transmembrane transporter activity"/>
    <property type="evidence" value="ECO:0007669"/>
    <property type="project" value="TreeGrafter"/>
</dbReference>
<feature type="transmembrane region" description="Helical" evidence="7">
    <location>
        <begin position="363"/>
        <end position="387"/>
    </location>
</feature>